<organism evidence="3 4">
    <name type="scientific">candidate division WOR-1 bacterium RIFOXYB2_FULL_36_35</name>
    <dbReference type="NCBI Taxonomy" id="1802578"/>
    <lineage>
        <taxon>Bacteria</taxon>
        <taxon>Bacillati</taxon>
        <taxon>Saganbacteria</taxon>
    </lineage>
</organism>
<feature type="transmembrane region" description="Helical" evidence="2">
    <location>
        <begin position="51"/>
        <end position="72"/>
    </location>
</feature>
<protein>
    <submittedName>
        <fullName evidence="3">Uncharacterized protein</fullName>
    </submittedName>
</protein>
<keyword evidence="2" id="KW-0812">Transmembrane</keyword>
<dbReference type="Proteomes" id="UP000177905">
    <property type="component" value="Unassembled WGS sequence"/>
</dbReference>
<dbReference type="EMBL" id="MEUA01000039">
    <property type="protein sequence ID" value="OGC14287.1"/>
    <property type="molecule type" value="Genomic_DNA"/>
</dbReference>
<evidence type="ECO:0000313" key="3">
    <source>
        <dbReference type="EMBL" id="OGC14287.1"/>
    </source>
</evidence>
<proteinExistence type="predicted"/>
<feature type="region of interest" description="Disordered" evidence="1">
    <location>
        <begin position="117"/>
        <end position="137"/>
    </location>
</feature>
<evidence type="ECO:0000313" key="4">
    <source>
        <dbReference type="Proteomes" id="UP000177905"/>
    </source>
</evidence>
<sequence>MDDKEYKNLLNNLKKVDAPPDFLAKVHERLEKRSKLREMINGLFVPVRLNIPMGLASSAVVAALVFLVVYNIQIEKGFDVMNKDYSKGFVAANKQEQNKKIAKTKLLPAEKNRTENSILDQERLKKNKTSIPSSSIEPKKELKSDFLSEGKKEADAGAALSMEMLDVFEIKAYIEKAGGTVISFEKIFGTVIYPKQLEADIPVAKWDDFLNKAKTFRSVKSILEKESSNTDFRRVLIEFK</sequence>
<comment type="caution">
    <text evidence="3">The sequence shown here is derived from an EMBL/GenBank/DDBJ whole genome shotgun (WGS) entry which is preliminary data.</text>
</comment>
<gene>
    <name evidence="3" type="ORF">A2290_04970</name>
</gene>
<accession>A0A1F4S1M2</accession>
<evidence type="ECO:0000256" key="2">
    <source>
        <dbReference type="SAM" id="Phobius"/>
    </source>
</evidence>
<reference evidence="3 4" key="1">
    <citation type="journal article" date="2016" name="Nat. Commun.">
        <title>Thousands of microbial genomes shed light on interconnected biogeochemical processes in an aquifer system.</title>
        <authorList>
            <person name="Anantharaman K."/>
            <person name="Brown C.T."/>
            <person name="Hug L.A."/>
            <person name="Sharon I."/>
            <person name="Castelle C.J."/>
            <person name="Probst A.J."/>
            <person name="Thomas B.C."/>
            <person name="Singh A."/>
            <person name="Wilkins M.J."/>
            <person name="Karaoz U."/>
            <person name="Brodie E.L."/>
            <person name="Williams K.H."/>
            <person name="Hubbard S.S."/>
            <person name="Banfield J.F."/>
        </authorList>
    </citation>
    <scope>NUCLEOTIDE SEQUENCE [LARGE SCALE GENOMIC DNA]</scope>
</reference>
<evidence type="ECO:0000256" key="1">
    <source>
        <dbReference type="SAM" id="MobiDB-lite"/>
    </source>
</evidence>
<dbReference type="AlphaFoldDB" id="A0A1F4S1M2"/>
<keyword evidence="2" id="KW-1133">Transmembrane helix</keyword>
<name>A0A1F4S1M2_UNCSA</name>
<keyword evidence="2" id="KW-0472">Membrane</keyword>